<organism evidence="2 3">
    <name type="scientific">Parafrankia colletiae</name>
    <dbReference type="NCBI Taxonomy" id="573497"/>
    <lineage>
        <taxon>Bacteria</taxon>
        <taxon>Bacillati</taxon>
        <taxon>Actinomycetota</taxon>
        <taxon>Actinomycetes</taxon>
        <taxon>Frankiales</taxon>
        <taxon>Frankiaceae</taxon>
        <taxon>Parafrankia</taxon>
    </lineage>
</organism>
<feature type="compositionally biased region" description="Gly residues" evidence="1">
    <location>
        <begin position="104"/>
        <end position="113"/>
    </location>
</feature>
<evidence type="ECO:0000313" key="3">
    <source>
        <dbReference type="Proteomes" id="UP000179627"/>
    </source>
</evidence>
<comment type="caution">
    <text evidence="2">The sequence shown here is derived from an EMBL/GenBank/DDBJ whole genome shotgun (WGS) entry which is preliminary data.</text>
</comment>
<reference evidence="3" key="1">
    <citation type="submission" date="2016-07" db="EMBL/GenBank/DDBJ databases">
        <title>Sequence Frankia sp. strain CcI1.17.</title>
        <authorList>
            <person name="Ghodhbane-Gtari F."/>
            <person name="Swanson E."/>
            <person name="Gueddou A."/>
            <person name="Morris K."/>
            <person name="Hezbri K."/>
            <person name="Ktari A."/>
            <person name="Nouioui I."/>
            <person name="Abebe-Akele F."/>
            <person name="Simpson S."/>
            <person name="Thomas K."/>
            <person name="Gtari M."/>
            <person name="Tisa L.S."/>
            <person name="Hurst S."/>
        </authorList>
    </citation>
    <scope>NUCLEOTIDE SEQUENCE [LARGE SCALE GENOMIC DNA]</scope>
    <source>
        <strain evidence="3">Cc1.17</strain>
    </source>
</reference>
<protein>
    <submittedName>
        <fullName evidence="2">Uncharacterized protein</fullName>
    </submittedName>
</protein>
<name>A0A1S1RHW7_9ACTN</name>
<evidence type="ECO:0000256" key="1">
    <source>
        <dbReference type="SAM" id="MobiDB-lite"/>
    </source>
</evidence>
<accession>A0A1S1RHW7</accession>
<feature type="region of interest" description="Disordered" evidence="1">
    <location>
        <begin position="91"/>
        <end position="113"/>
    </location>
</feature>
<dbReference type="Proteomes" id="UP000179627">
    <property type="component" value="Unassembled WGS sequence"/>
</dbReference>
<dbReference type="EMBL" id="MBLM01000014">
    <property type="protein sequence ID" value="OHV44975.1"/>
    <property type="molecule type" value="Genomic_DNA"/>
</dbReference>
<dbReference type="AlphaFoldDB" id="A0A1S1RHW7"/>
<sequence>METVATTYRSYVLGLLDQDMAFDDHAAGDPPLLLADYRRALVAVLALDPSPLLLVEGTVTPVEAAAFIAGQRAGLDAAVIAIGDGMAPGPARPRATTALPAPPGGHGGGPAGA</sequence>
<proteinExistence type="predicted"/>
<gene>
    <name evidence="2" type="ORF">CC117_09745</name>
</gene>
<evidence type="ECO:0000313" key="2">
    <source>
        <dbReference type="EMBL" id="OHV44975.1"/>
    </source>
</evidence>
<keyword evidence="3" id="KW-1185">Reference proteome</keyword>